<accession>A0A9I9D4G5</accession>
<protein>
    <submittedName>
        <fullName evidence="2">Uncharacterized protein</fullName>
    </submittedName>
</protein>
<evidence type="ECO:0000256" key="1">
    <source>
        <dbReference type="SAM" id="MobiDB-lite"/>
    </source>
</evidence>
<name>A0A9I9D4G5_CUCME</name>
<evidence type="ECO:0000313" key="2">
    <source>
        <dbReference type="EnsemblPlants" id="MELO3C012948.2.1"/>
    </source>
</evidence>
<proteinExistence type="predicted"/>
<sequence>MARPEGRANHGLPEGAHKAPSAKPLAKPHFVRVVSRESSTVSDDKTLFSLT</sequence>
<organism evidence="2">
    <name type="scientific">Cucumis melo</name>
    <name type="common">Muskmelon</name>
    <dbReference type="NCBI Taxonomy" id="3656"/>
    <lineage>
        <taxon>Eukaryota</taxon>
        <taxon>Viridiplantae</taxon>
        <taxon>Streptophyta</taxon>
        <taxon>Embryophyta</taxon>
        <taxon>Tracheophyta</taxon>
        <taxon>Spermatophyta</taxon>
        <taxon>Magnoliopsida</taxon>
        <taxon>eudicotyledons</taxon>
        <taxon>Gunneridae</taxon>
        <taxon>Pentapetalae</taxon>
        <taxon>rosids</taxon>
        <taxon>fabids</taxon>
        <taxon>Cucurbitales</taxon>
        <taxon>Cucurbitaceae</taxon>
        <taxon>Benincaseae</taxon>
        <taxon>Cucumis</taxon>
    </lineage>
</organism>
<feature type="region of interest" description="Disordered" evidence="1">
    <location>
        <begin position="1"/>
        <end position="27"/>
    </location>
</feature>
<dbReference type="Gramene" id="MELO3C012948.2.1">
    <property type="protein sequence ID" value="MELO3C012948.2.1"/>
    <property type="gene ID" value="MELO3C012948.2"/>
</dbReference>
<dbReference type="EnsemblPlants" id="MELO3C012948.2.1">
    <property type="protein sequence ID" value="MELO3C012948.2.1"/>
    <property type="gene ID" value="MELO3C012948.2"/>
</dbReference>
<dbReference type="AlphaFoldDB" id="A0A9I9D4G5"/>
<reference evidence="2" key="1">
    <citation type="submission" date="2023-03" db="UniProtKB">
        <authorList>
            <consortium name="EnsemblPlants"/>
        </authorList>
    </citation>
    <scope>IDENTIFICATION</scope>
</reference>